<organism evidence="10 11">
    <name type="scientific">Piscirickettsia litoralis</name>
    <dbReference type="NCBI Taxonomy" id="1891921"/>
    <lineage>
        <taxon>Bacteria</taxon>
        <taxon>Pseudomonadati</taxon>
        <taxon>Pseudomonadota</taxon>
        <taxon>Gammaproteobacteria</taxon>
        <taxon>Thiotrichales</taxon>
        <taxon>Piscirickettsiaceae</taxon>
        <taxon>Piscirickettsia</taxon>
    </lineage>
</organism>
<keyword evidence="5" id="KW-0378">Hydrolase</keyword>
<dbReference type="InterPro" id="IPR038257">
    <property type="entry name" value="CRISPR-assoc_Cas3_HD_sf"/>
</dbReference>
<dbReference type="InterPro" id="IPR006483">
    <property type="entry name" value="CRISPR-assoc_Cas3_HD"/>
</dbReference>
<evidence type="ECO:0000256" key="2">
    <source>
        <dbReference type="ARBA" id="ARBA00009046"/>
    </source>
</evidence>
<protein>
    <submittedName>
        <fullName evidence="10">Type I-F CRISPR-associated helicase Cas3</fullName>
    </submittedName>
</protein>
<gene>
    <name evidence="10" type="ORF">BGC07_06140</name>
</gene>
<comment type="similarity">
    <text evidence="2">In the central section; belongs to the CRISPR-associated helicase Cas3 family.</text>
</comment>
<evidence type="ECO:0000256" key="5">
    <source>
        <dbReference type="ARBA" id="ARBA00022801"/>
    </source>
</evidence>
<dbReference type="Gene3D" id="1.10.3210.30">
    <property type="match status" value="1"/>
</dbReference>
<comment type="similarity">
    <text evidence="1">In the N-terminal section; belongs to the CRISPR-associated nuclease Cas3-HD family.</text>
</comment>
<dbReference type="SUPFAM" id="SSF52540">
    <property type="entry name" value="P-loop containing nucleoside triphosphate hydrolases"/>
    <property type="match status" value="1"/>
</dbReference>
<dbReference type="InterPro" id="IPR027417">
    <property type="entry name" value="P-loop_NTPase"/>
</dbReference>
<dbReference type="Proteomes" id="UP000094329">
    <property type="component" value="Unassembled WGS sequence"/>
</dbReference>
<sequence>MTREGLVAVKKLLRKSASKNTSVSCHWVRSRSQSELLWIVGRRNCFDFQGRVPVNTTSKAFMLPGVETDWHYLPLTKAIVALAALLHDWGKASVCFQNKLRGKNRKQGDPLRHEWISCLLFKNLVGDDTDEQWLSRLIAGDFSEQRLVGDFEGDYCKAPLKGLPPVASLVAWLILTHHKLPADGKQNREGSYRLEDYQQLLSVIVEDYGYKNRSDIEVKECLSFNHGLLKDSHAWVRQVKKWSESLLASKALAEQAIQSGVWKVILHHARLSLMLGDYCYSSQDADKNWGGEIDLYANTSRDNRQLKQKLDEHLVGVAKKALHVVHRLPFFENGLPVAHDIELLKKSSQGDFVWQDEAAKKITKWRDSNVKYDERPFGFFCVNMASTGCGKTIANAKMMRSLSPDRDSLRYVLALGLRTLTLQTGDEYRDKIGLDSSELAVIIGSQAVLDLHAGNHSQSDMVGNLEESGSESAEELFEGNVLFDETFLGETLDVLLTKDKEKKILYAPVLACTIDHIMKATETKRGGRYILPSLRLMSSDLVIDEIDDFSHSDLAAITRLIHLAGLFGKKVMISSATITPGLAQGCFEAYQSGWTLFAASRGYEESIGCGWVDESEVEVKSINEQAYADEHLAFVNTRIANLEEGEPKRKLKLVHIEEKDITDEVSIEKHYFETIKASILQMHRDYYGNNRDFSKKNVSFGVVRMANIQPCINLNDYLKEASWPKDVSVKVMAYHSDQVLLMRSCQEKHLDEVLRRKPPEATFENKVIKTHLNQAEVENVIFILVATPVEEVGRDHDFDWAILEPSSTRSIIQLAGRVLRHRAIIPSCENVGILQYNLKGYKGVFNPNKKRGVVFSQPGFETEDTKLESHNLKDLDVRELFQTGVSAIPRIKKKQAKSKKISC</sequence>
<dbReference type="Pfam" id="PF22590">
    <property type="entry name" value="Cas3-like_C_2"/>
    <property type="match status" value="1"/>
</dbReference>
<evidence type="ECO:0000256" key="7">
    <source>
        <dbReference type="ARBA" id="ARBA00022840"/>
    </source>
</evidence>
<name>A0ABX3A2B1_9GAMM</name>
<evidence type="ECO:0000259" key="9">
    <source>
        <dbReference type="PROSITE" id="PS51643"/>
    </source>
</evidence>
<dbReference type="EMBL" id="MDTU01000001">
    <property type="protein sequence ID" value="ODN42588.1"/>
    <property type="molecule type" value="Genomic_DNA"/>
</dbReference>
<keyword evidence="3" id="KW-0479">Metal-binding</keyword>
<feature type="domain" description="HD Cas3-type" evidence="9">
    <location>
        <begin position="66"/>
        <end position="236"/>
    </location>
</feature>
<keyword evidence="7" id="KW-0067">ATP-binding</keyword>
<dbReference type="InterPro" id="IPR048823">
    <property type="entry name" value="Cas3_I-F_Cas2"/>
</dbReference>
<evidence type="ECO:0000256" key="1">
    <source>
        <dbReference type="ARBA" id="ARBA00006847"/>
    </source>
</evidence>
<comment type="caution">
    <text evidence="10">The sequence shown here is derived from an EMBL/GenBank/DDBJ whole genome shotgun (WGS) entry which is preliminary data.</text>
</comment>
<evidence type="ECO:0000256" key="4">
    <source>
        <dbReference type="ARBA" id="ARBA00022741"/>
    </source>
</evidence>
<keyword evidence="4" id="KW-0547">Nucleotide-binding</keyword>
<keyword evidence="8" id="KW-0051">Antiviral defense</keyword>
<dbReference type="Pfam" id="PF21384">
    <property type="entry name" value="Cas3_I-F_Cas2"/>
    <property type="match status" value="1"/>
</dbReference>
<evidence type="ECO:0000256" key="3">
    <source>
        <dbReference type="ARBA" id="ARBA00022723"/>
    </source>
</evidence>
<dbReference type="PROSITE" id="PS51643">
    <property type="entry name" value="HD_CAS3"/>
    <property type="match status" value="1"/>
</dbReference>
<evidence type="ECO:0000256" key="6">
    <source>
        <dbReference type="ARBA" id="ARBA00022806"/>
    </source>
</evidence>
<proteinExistence type="inferred from homology"/>
<evidence type="ECO:0000313" key="11">
    <source>
        <dbReference type="Proteomes" id="UP000094329"/>
    </source>
</evidence>
<dbReference type="NCBIfam" id="TIGR02562">
    <property type="entry name" value="cas3_yersinia"/>
    <property type="match status" value="1"/>
</dbReference>
<keyword evidence="11" id="KW-1185">Reference proteome</keyword>
<evidence type="ECO:0000313" key="10">
    <source>
        <dbReference type="EMBL" id="ODN42588.1"/>
    </source>
</evidence>
<accession>A0ABX3A2B1</accession>
<keyword evidence="6" id="KW-0347">Helicase</keyword>
<dbReference type="InterPro" id="IPR054712">
    <property type="entry name" value="Cas3-like_dom"/>
</dbReference>
<evidence type="ECO:0000256" key="8">
    <source>
        <dbReference type="ARBA" id="ARBA00023118"/>
    </source>
</evidence>
<reference evidence="10 11" key="1">
    <citation type="submission" date="2016-08" db="EMBL/GenBank/DDBJ databases">
        <title>Draft genome sequence of Candidatus Piscirickettsia litoralis, from seawater.</title>
        <authorList>
            <person name="Wan X."/>
            <person name="Lee A.J."/>
            <person name="Hou S."/>
            <person name="Donachie S.P."/>
        </authorList>
    </citation>
    <scope>NUCLEOTIDE SEQUENCE [LARGE SCALE GENOMIC DNA]</scope>
    <source>
        <strain evidence="10 11">Y2</strain>
    </source>
</reference>
<dbReference type="InterPro" id="IPR013395">
    <property type="entry name" value="CRISPR-assoc_Cas3_yers"/>
</dbReference>